<dbReference type="PANTHER" id="PTHR10773">
    <property type="entry name" value="DNA-DIRECTED RNA POLYMERASES I, II, AND III SUBUNIT RPABC2"/>
    <property type="match status" value="1"/>
</dbReference>
<evidence type="ECO:0000259" key="1">
    <source>
        <dbReference type="Pfam" id="PF25273"/>
    </source>
</evidence>
<dbReference type="Pfam" id="PF25273">
    <property type="entry name" value="DUF7869"/>
    <property type="match status" value="1"/>
</dbReference>
<organism evidence="2 3">
    <name type="scientific">Spodoptera littoralis</name>
    <name type="common">Egyptian cotton leafworm</name>
    <dbReference type="NCBI Taxonomy" id="7109"/>
    <lineage>
        <taxon>Eukaryota</taxon>
        <taxon>Metazoa</taxon>
        <taxon>Ecdysozoa</taxon>
        <taxon>Arthropoda</taxon>
        <taxon>Hexapoda</taxon>
        <taxon>Insecta</taxon>
        <taxon>Pterygota</taxon>
        <taxon>Neoptera</taxon>
        <taxon>Endopterygota</taxon>
        <taxon>Lepidoptera</taxon>
        <taxon>Glossata</taxon>
        <taxon>Ditrysia</taxon>
        <taxon>Noctuoidea</taxon>
        <taxon>Noctuidae</taxon>
        <taxon>Amphipyrinae</taxon>
        <taxon>Spodoptera</taxon>
    </lineage>
</organism>
<dbReference type="PANTHER" id="PTHR10773:SF19">
    <property type="match status" value="1"/>
</dbReference>
<evidence type="ECO:0000313" key="2">
    <source>
        <dbReference type="EMBL" id="CAH1636186.1"/>
    </source>
</evidence>
<reference evidence="2" key="1">
    <citation type="submission" date="2022-02" db="EMBL/GenBank/DDBJ databases">
        <authorList>
            <person name="King R."/>
        </authorList>
    </citation>
    <scope>NUCLEOTIDE SEQUENCE</scope>
</reference>
<feature type="domain" description="DUF7869" evidence="1">
    <location>
        <begin position="163"/>
        <end position="290"/>
    </location>
</feature>
<evidence type="ECO:0000313" key="3">
    <source>
        <dbReference type="Proteomes" id="UP001153321"/>
    </source>
</evidence>
<keyword evidence="3" id="KW-1185">Reference proteome</keyword>
<gene>
    <name evidence="2" type="ORF">SPLIT_LOCUS1548</name>
</gene>
<dbReference type="Proteomes" id="UP001153321">
    <property type="component" value="Chromosome 12"/>
</dbReference>
<dbReference type="InterPro" id="IPR057191">
    <property type="entry name" value="DUF7869"/>
</dbReference>
<accession>A0A9P0MZS6</accession>
<dbReference type="EMBL" id="LR824543">
    <property type="protein sequence ID" value="CAH1636186.1"/>
    <property type="molecule type" value="Genomic_DNA"/>
</dbReference>
<name>A0A9P0MZS6_SPOLI</name>
<sequence length="392" mass="45696">MELYNSSVASNLQVKKTMFYKIFYEEFNVGFSAPSSDACNVCVLWGNRIKNERNSEKKQKLMVELRVHKIRAKAFYTHMKGNPPNSISLCFDLQQVQALPKTPIQDAFYSRQISLYNFCVVPLNSKDPWFYTWDETIAKREPTEIGSAVYDYLSSMNIDNNVDTIRLFCDGCGGQNKNNHIIHSLMQWLYSKSPAQVKEIHIFFPVRGHSFLPADRVFGRLEKELRKIPVITTKDGYHDIFKNHGNVRLLGNDWQLLEIKDLKENFKNVEGLQKIKRVWIKKTVKRQMTIGCEIKASQYYRFDGNDPWQTLLKRGKRIPLTIDVAESIPQPVSEKKKKDVINLLEKQFGEEWTALPELQWYTTILLHVTEEPAEEHEYDCVCNEEDVGEVRV</sequence>
<protein>
    <recommendedName>
        <fullName evidence="1">DUF7869 domain-containing protein</fullName>
    </recommendedName>
</protein>
<proteinExistence type="predicted"/>
<dbReference type="AlphaFoldDB" id="A0A9P0MZS6"/>